<accession>A0A671KSC2</accession>
<reference evidence="2" key="1">
    <citation type="submission" date="2025-08" db="UniProtKB">
        <authorList>
            <consortium name="Ensembl"/>
        </authorList>
    </citation>
    <scope>IDENTIFICATION</scope>
</reference>
<dbReference type="PANTHER" id="PTHR12460:SF2">
    <property type="entry name" value="REGULATION OF NUCLEAR PRE-MRNA DOMAIN-CONTAINING PROTEIN 1A"/>
    <property type="match status" value="1"/>
</dbReference>
<dbReference type="SUPFAM" id="SSF48464">
    <property type="entry name" value="ENTH/VHS domain"/>
    <property type="match status" value="1"/>
</dbReference>
<dbReference type="Gene3D" id="1.25.40.90">
    <property type="match status" value="1"/>
</dbReference>
<dbReference type="PANTHER" id="PTHR12460">
    <property type="entry name" value="CYCLIN-DEPENDENT KINASE INHIBITOR-RELATED PROTEIN"/>
    <property type="match status" value="1"/>
</dbReference>
<keyword evidence="3" id="KW-1185">Reference proteome</keyword>
<reference evidence="2" key="2">
    <citation type="submission" date="2025-09" db="UniProtKB">
        <authorList>
            <consortium name="Ensembl"/>
        </authorList>
    </citation>
    <scope>IDENTIFICATION</scope>
</reference>
<dbReference type="InterPro" id="IPR006569">
    <property type="entry name" value="CID_dom"/>
</dbReference>
<dbReference type="AlphaFoldDB" id="A0A671KSC2"/>
<organism evidence="2 3">
    <name type="scientific">Sinocyclocheilus anshuiensis</name>
    <dbReference type="NCBI Taxonomy" id="1608454"/>
    <lineage>
        <taxon>Eukaryota</taxon>
        <taxon>Metazoa</taxon>
        <taxon>Chordata</taxon>
        <taxon>Craniata</taxon>
        <taxon>Vertebrata</taxon>
        <taxon>Euteleostomi</taxon>
        <taxon>Actinopterygii</taxon>
        <taxon>Neopterygii</taxon>
        <taxon>Teleostei</taxon>
        <taxon>Ostariophysi</taxon>
        <taxon>Cypriniformes</taxon>
        <taxon>Cyprinidae</taxon>
        <taxon>Cyprininae</taxon>
        <taxon>Sinocyclocheilus</taxon>
    </lineage>
</organism>
<evidence type="ECO:0000313" key="2">
    <source>
        <dbReference type="Ensembl" id="ENSSANP00000010802.1"/>
    </source>
</evidence>
<sequence>MSVFSEPALEKKLSELSNSQQSVQTLSLWLIHHRKHSKTIVKVWYNELKKAQVSRKLTFLYLANDVIQNSKRKGQEFTQDFSPVIVDAFKHVSSFCLLNTSNITFFFGKYNRVLT</sequence>
<evidence type="ECO:0000313" key="3">
    <source>
        <dbReference type="Proteomes" id="UP000472260"/>
    </source>
</evidence>
<dbReference type="Pfam" id="PF04818">
    <property type="entry name" value="CID"/>
    <property type="match status" value="1"/>
</dbReference>
<dbReference type="InterPro" id="IPR008942">
    <property type="entry name" value="ENTH_VHS"/>
</dbReference>
<dbReference type="Proteomes" id="UP000472260">
    <property type="component" value="Unassembled WGS sequence"/>
</dbReference>
<feature type="domain" description="CID" evidence="1">
    <location>
        <begin position="1"/>
        <end position="115"/>
    </location>
</feature>
<dbReference type="GO" id="GO:0000993">
    <property type="term" value="F:RNA polymerase II complex binding"/>
    <property type="evidence" value="ECO:0007669"/>
    <property type="project" value="TreeGrafter"/>
</dbReference>
<proteinExistence type="predicted"/>
<protein>
    <submittedName>
        <fullName evidence="2">Regulation of nuclear pre-mRNA domain containing 1A</fullName>
    </submittedName>
</protein>
<dbReference type="PROSITE" id="PS51391">
    <property type="entry name" value="CID"/>
    <property type="match status" value="1"/>
</dbReference>
<dbReference type="GO" id="GO:0031124">
    <property type="term" value="P:mRNA 3'-end processing"/>
    <property type="evidence" value="ECO:0007669"/>
    <property type="project" value="TreeGrafter"/>
</dbReference>
<evidence type="ECO:0000259" key="1">
    <source>
        <dbReference type="PROSITE" id="PS51391"/>
    </source>
</evidence>
<dbReference type="SMART" id="SM00582">
    <property type="entry name" value="RPR"/>
    <property type="match status" value="1"/>
</dbReference>
<dbReference type="Ensembl" id="ENSSANT00000011564.1">
    <property type="protein sequence ID" value="ENSSANP00000010802.1"/>
    <property type="gene ID" value="ENSSANG00000005920.1"/>
</dbReference>
<name>A0A671KSC2_9TELE</name>